<reference evidence="1" key="1">
    <citation type="submission" date="2024-06" db="EMBL/GenBank/DDBJ databases">
        <authorList>
            <person name="Yang R."/>
        </authorList>
    </citation>
    <scope>NUCLEOTIDE SEQUENCE</scope>
</reference>
<name>A0AB39AJI9_9CAUD</name>
<accession>A0AB39AJI9</accession>
<proteinExistence type="predicted"/>
<evidence type="ECO:0000313" key="1">
    <source>
        <dbReference type="EMBL" id="XDG30866.1"/>
    </source>
</evidence>
<sequence>MERRLAERNCVCRFCHKSLQKGVDEAVFHYSHMNRGMNIIICKDCCVQLSIVWDEEKDHG</sequence>
<organism evidence="1">
    <name type="scientific">Vibrio phage P018-4</name>
    <dbReference type="NCBI Taxonomy" id="3229728"/>
    <lineage>
        <taxon>Viruses</taxon>
        <taxon>Duplodnaviria</taxon>
        <taxon>Heunggongvirae</taxon>
        <taxon>Uroviricota</taxon>
        <taxon>Caudoviricetes</taxon>
    </lineage>
</organism>
<protein>
    <submittedName>
        <fullName evidence="1">Uncharacterized protein</fullName>
    </submittedName>
</protein>
<dbReference type="EMBL" id="PP934186">
    <property type="protein sequence ID" value="XDG30866.1"/>
    <property type="molecule type" value="Genomic_DNA"/>
</dbReference>